<name>A0A382UTJ0_9ZZZZ</name>
<organism evidence="1">
    <name type="scientific">marine metagenome</name>
    <dbReference type="NCBI Taxonomy" id="408172"/>
    <lineage>
        <taxon>unclassified sequences</taxon>
        <taxon>metagenomes</taxon>
        <taxon>ecological metagenomes</taxon>
    </lineage>
</organism>
<evidence type="ECO:0000313" key="1">
    <source>
        <dbReference type="EMBL" id="SVD37520.1"/>
    </source>
</evidence>
<reference evidence="1" key="1">
    <citation type="submission" date="2018-05" db="EMBL/GenBank/DDBJ databases">
        <authorList>
            <person name="Lanie J.A."/>
            <person name="Ng W.-L."/>
            <person name="Kazmierczak K.M."/>
            <person name="Andrzejewski T.M."/>
            <person name="Davidsen T.M."/>
            <person name="Wayne K.J."/>
            <person name="Tettelin H."/>
            <person name="Glass J.I."/>
            <person name="Rusch D."/>
            <person name="Podicherti R."/>
            <person name="Tsui H.-C.T."/>
            <person name="Winkler M.E."/>
        </authorList>
    </citation>
    <scope>NUCLEOTIDE SEQUENCE</scope>
</reference>
<dbReference type="EMBL" id="UINC01146661">
    <property type="protein sequence ID" value="SVD37520.1"/>
    <property type="molecule type" value="Genomic_DNA"/>
</dbReference>
<dbReference type="AlphaFoldDB" id="A0A382UTJ0"/>
<protein>
    <submittedName>
        <fullName evidence="1">Uncharacterized protein</fullName>
    </submittedName>
</protein>
<proteinExistence type="predicted"/>
<sequence>MRKLLICLLFIPINAQDVSSLKTWENILQTPELVEYFHGIFNHLGITIKETGESFTIHHKGDSFAFEEGIIKENVDFVVPLELQNIENMVKHAQDGKISANESWRILNVLFTPMTRVTLKTPVLSVNWRRKLAGVEDLTHVYLLNPSGEEASVHTLVYVKGQWLVLKGLYGDARRIYRMTPEQSLEYQREIFSAMQINTLWHWWKFSKFYKKWRKSCSVDTSV</sequence>
<accession>A0A382UTJ0</accession>
<gene>
    <name evidence="1" type="ORF">METZ01_LOCUS390374</name>
</gene>